<reference evidence="3 4" key="1">
    <citation type="journal article" date="2022" name="Nat. Genet.">
        <title>Improved pea reference genome and pan-genome highlight genomic features and evolutionary characteristics.</title>
        <authorList>
            <person name="Yang T."/>
            <person name="Liu R."/>
            <person name="Luo Y."/>
            <person name="Hu S."/>
            <person name="Wang D."/>
            <person name="Wang C."/>
            <person name="Pandey M.K."/>
            <person name="Ge S."/>
            <person name="Xu Q."/>
            <person name="Li N."/>
            <person name="Li G."/>
            <person name="Huang Y."/>
            <person name="Saxena R.K."/>
            <person name="Ji Y."/>
            <person name="Li M."/>
            <person name="Yan X."/>
            <person name="He Y."/>
            <person name="Liu Y."/>
            <person name="Wang X."/>
            <person name="Xiang C."/>
            <person name="Varshney R.K."/>
            <person name="Ding H."/>
            <person name="Gao S."/>
            <person name="Zong X."/>
        </authorList>
    </citation>
    <scope>NUCLEOTIDE SEQUENCE [LARGE SCALE GENOMIC DNA]</scope>
    <source>
        <strain evidence="3 4">cv. Zhongwan 6</strain>
    </source>
</reference>
<keyword evidence="4" id="KW-1185">Reference proteome</keyword>
<name>A0A9D4XHJ8_PEA</name>
<dbReference type="Proteomes" id="UP001058974">
    <property type="component" value="Chromosome 4"/>
</dbReference>
<proteinExistence type="predicted"/>
<keyword evidence="1" id="KW-0175">Coiled coil</keyword>
<dbReference type="EMBL" id="JAMSHJ010000004">
    <property type="protein sequence ID" value="KAI5421468.1"/>
    <property type="molecule type" value="Genomic_DNA"/>
</dbReference>
<comment type="caution">
    <text evidence="3">The sequence shown here is derived from an EMBL/GenBank/DDBJ whole genome shotgun (WGS) entry which is preliminary data.</text>
</comment>
<gene>
    <name evidence="3" type="ORF">KIW84_045050</name>
</gene>
<organism evidence="3 4">
    <name type="scientific">Pisum sativum</name>
    <name type="common">Garden pea</name>
    <name type="synonym">Lathyrus oleraceus</name>
    <dbReference type="NCBI Taxonomy" id="3888"/>
    <lineage>
        <taxon>Eukaryota</taxon>
        <taxon>Viridiplantae</taxon>
        <taxon>Streptophyta</taxon>
        <taxon>Embryophyta</taxon>
        <taxon>Tracheophyta</taxon>
        <taxon>Spermatophyta</taxon>
        <taxon>Magnoliopsida</taxon>
        <taxon>eudicotyledons</taxon>
        <taxon>Gunneridae</taxon>
        <taxon>Pentapetalae</taxon>
        <taxon>rosids</taxon>
        <taxon>fabids</taxon>
        <taxon>Fabales</taxon>
        <taxon>Fabaceae</taxon>
        <taxon>Papilionoideae</taxon>
        <taxon>50 kb inversion clade</taxon>
        <taxon>NPAAA clade</taxon>
        <taxon>Hologalegina</taxon>
        <taxon>IRL clade</taxon>
        <taxon>Fabeae</taxon>
        <taxon>Lathyrus</taxon>
    </lineage>
</organism>
<dbReference type="Gramene" id="Psat04G0505000-T1">
    <property type="protein sequence ID" value="KAI5421468.1"/>
    <property type="gene ID" value="KIW84_045050"/>
</dbReference>
<feature type="coiled-coil region" evidence="1">
    <location>
        <begin position="392"/>
        <end position="514"/>
    </location>
</feature>
<dbReference type="PANTHER" id="PTHR48154">
    <property type="entry name" value="PROTEIN, PUTATIVE-RELATED"/>
    <property type="match status" value="1"/>
</dbReference>
<feature type="domain" description="DUF7745" evidence="2">
    <location>
        <begin position="23"/>
        <end position="364"/>
    </location>
</feature>
<evidence type="ECO:0000313" key="3">
    <source>
        <dbReference type="EMBL" id="KAI5421468.1"/>
    </source>
</evidence>
<evidence type="ECO:0000259" key="2">
    <source>
        <dbReference type="Pfam" id="PF24924"/>
    </source>
</evidence>
<sequence length="668" mass="77761">MESGKKKTFQIKAKVPCVKKFIAFRDGLTNIRRDAFTLKYGKILHLLSVPVQKDAITALAQFYDPPLRSFLFRDFQLAPTLEEFGRILDSPKQKKGPYRGLGQIPKPEELAEVLDIPVKDLTPNIKIWGKVQGIPQEYLEKTAQSFAKAQKWEAHDTIMALLIFGLVLFPNMGKLIDVAAISVFWAVKVKNEDPVPALLADVYHTLHLRFEKEGGLMLCCIPLLYQWLVSHVFKEVDTIESMDGYEWSQKLVGLTENTIIWYPHGLNVGDTITSCGEFPNVPLIGSKGCINYNPILAMRQLGYPITYKPDDQLLEGFVFHDMEDPVMLRRVIRAWEKVCFRGQDKGKGVIGDREPYHQWVTRRSQEIKLPFILDPPTQPPPPEPIPVSMEEVEALRATIARLGRENEELQTSFQQVSNERNEIKWELERKKAQLEATEEKVDKEEHKRKKVKVGMEQADHCLETIKEQLRQVEKECQKNRRWWLRATEEKKEVREILEAKIQDLTISLHNVETQAEHERRLKERALKASRVTPTTWDEKCQEAKDAREVAQHWKDRFEAFHQDSVIWLREREQVIEDYDTFRRTINFLQADKDGYRAKLNGLVQFCNWTTQEMPWRLRKAVEGLDQHGTHPAVIHFVMMCEGMLKRFKLELEELITRKTVVMILIFIS</sequence>
<dbReference type="PANTHER" id="PTHR48154:SF1">
    <property type="entry name" value="PROTEIN, PUTATIVE-RELATED"/>
    <property type="match status" value="1"/>
</dbReference>
<protein>
    <recommendedName>
        <fullName evidence="2">DUF7745 domain-containing protein</fullName>
    </recommendedName>
</protein>
<evidence type="ECO:0000256" key="1">
    <source>
        <dbReference type="SAM" id="Coils"/>
    </source>
</evidence>
<dbReference type="AlphaFoldDB" id="A0A9D4XHJ8"/>
<dbReference type="Pfam" id="PF24924">
    <property type="entry name" value="DUF7745"/>
    <property type="match status" value="1"/>
</dbReference>
<accession>A0A9D4XHJ8</accession>
<dbReference type="InterPro" id="IPR056647">
    <property type="entry name" value="DUF7745"/>
</dbReference>
<evidence type="ECO:0000313" key="4">
    <source>
        <dbReference type="Proteomes" id="UP001058974"/>
    </source>
</evidence>